<dbReference type="InterPro" id="IPR046342">
    <property type="entry name" value="CBS_dom_sf"/>
</dbReference>
<evidence type="ECO:0000313" key="4">
    <source>
        <dbReference type="EMBL" id="QNO14574.1"/>
    </source>
</evidence>
<dbReference type="AlphaFoldDB" id="A0A7G9W7B2"/>
<dbReference type="Proteomes" id="UP000516160">
    <property type="component" value="Chromosome"/>
</dbReference>
<dbReference type="KEGG" id="acae:HYG86_07150"/>
<dbReference type="PANTHER" id="PTHR43080">
    <property type="entry name" value="CBS DOMAIN-CONTAINING PROTEIN CBSX3, MITOCHONDRIAL"/>
    <property type="match status" value="1"/>
</dbReference>
<dbReference type="PANTHER" id="PTHR43080:SF2">
    <property type="entry name" value="CBS DOMAIN-CONTAINING PROTEIN"/>
    <property type="match status" value="1"/>
</dbReference>
<feature type="domain" description="CBS" evidence="3">
    <location>
        <begin position="97"/>
        <end position="150"/>
    </location>
</feature>
<dbReference type="Pfam" id="PF00571">
    <property type="entry name" value="CBS"/>
    <property type="match status" value="2"/>
</dbReference>
<accession>A0A7G9W7B2</accession>
<dbReference type="PROSITE" id="PS51371">
    <property type="entry name" value="CBS"/>
    <property type="match status" value="2"/>
</dbReference>
<keyword evidence="5" id="KW-1185">Reference proteome</keyword>
<gene>
    <name evidence="4" type="ORF">HYG86_07150</name>
</gene>
<evidence type="ECO:0000313" key="5">
    <source>
        <dbReference type="Proteomes" id="UP000516160"/>
    </source>
</evidence>
<dbReference type="CDD" id="cd04586">
    <property type="entry name" value="CBS_pair_BON_assoc"/>
    <property type="match status" value="1"/>
</dbReference>
<dbReference type="SMART" id="SM00116">
    <property type="entry name" value="CBS"/>
    <property type="match status" value="2"/>
</dbReference>
<organism evidence="4 5">
    <name type="scientific">Alkalicella caledoniensis</name>
    <dbReference type="NCBI Taxonomy" id="2731377"/>
    <lineage>
        <taxon>Bacteria</taxon>
        <taxon>Bacillati</taxon>
        <taxon>Bacillota</taxon>
        <taxon>Clostridia</taxon>
        <taxon>Eubacteriales</taxon>
        <taxon>Proteinivoracaceae</taxon>
        <taxon>Alkalicella</taxon>
    </lineage>
</organism>
<dbReference type="SUPFAM" id="SSF54631">
    <property type="entry name" value="CBS-domain pair"/>
    <property type="match status" value="1"/>
</dbReference>
<evidence type="ECO:0000256" key="1">
    <source>
        <dbReference type="ARBA" id="ARBA00023122"/>
    </source>
</evidence>
<evidence type="ECO:0000256" key="2">
    <source>
        <dbReference type="PROSITE-ProRule" id="PRU00703"/>
    </source>
</evidence>
<dbReference type="InterPro" id="IPR000644">
    <property type="entry name" value="CBS_dom"/>
</dbReference>
<reference evidence="4 5" key="1">
    <citation type="submission" date="2020-07" db="EMBL/GenBank/DDBJ databases">
        <title>Alkalicella. sp. LB2 genome.</title>
        <authorList>
            <person name="Postec A."/>
            <person name="Quemeneur M."/>
        </authorList>
    </citation>
    <scope>NUCLEOTIDE SEQUENCE [LARGE SCALE GENOMIC DNA]</scope>
    <source>
        <strain evidence="4 5">LB2</strain>
    </source>
</reference>
<dbReference type="InterPro" id="IPR051257">
    <property type="entry name" value="Diverse_CBS-Domain"/>
</dbReference>
<dbReference type="RefSeq" id="WP_213168379.1">
    <property type="nucleotide sequence ID" value="NZ_CP058559.1"/>
</dbReference>
<proteinExistence type="predicted"/>
<name>A0A7G9W7B2_ALKCA</name>
<protein>
    <submittedName>
        <fullName evidence="4">CBS domain-containing protein</fullName>
    </submittedName>
</protein>
<dbReference type="Gene3D" id="3.10.580.10">
    <property type="entry name" value="CBS-domain"/>
    <property type="match status" value="1"/>
</dbReference>
<sequence>MLVKDVFNKSVISINKKATIEEATQLMMEKRVGGLPVVDDENSIVGMLTEKDIIARHKEIMPVPHVDVLGVFFYLEDPGRANKEFKRALAVMVEDAMSTPVYSVSPEDEIDVVLELMVTQGYNRIPVEENGELVGIIAREDLLKSLVTKQ</sequence>
<feature type="domain" description="CBS" evidence="3">
    <location>
        <begin position="7"/>
        <end position="63"/>
    </location>
</feature>
<keyword evidence="1 2" id="KW-0129">CBS domain</keyword>
<dbReference type="EMBL" id="CP058559">
    <property type="protein sequence ID" value="QNO14574.1"/>
    <property type="molecule type" value="Genomic_DNA"/>
</dbReference>
<evidence type="ECO:0000259" key="3">
    <source>
        <dbReference type="PROSITE" id="PS51371"/>
    </source>
</evidence>